<comment type="caution">
    <text evidence="4">The sequence shown here is derived from an EMBL/GenBank/DDBJ whole genome shotgun (WGS) entry which is preliminary data.</text>
</comment>
<feature type="coiled-coil region" evidence="2">
    <location>
        <begin position="63"/>
        <end position="90"/>
    </location>
</feature>
<dbReference type="InterPro" id="IPR007889">
    <property type="entry name" value="HTH_Psq"/>
</dbReference>
<reference evidence="4 5" key="1">
    <citation type="submission" date="2017-02" db="EMBL/GenBank/DDBJ databases">
        <title>Draft genome sequence of Moraxella pluranimalium CCUG 54913T type strain.</title>
        <authorList>
            <person name="Salva-Serra F."/>
            <person name="Engstrom-Jakobsson H."/>
            <person name="Thorell K."/>
            <person name="Jaen-Luchoro D."/>
            <person name="Gonzales-Siles L."/>
            <person name="Karlsson R."/>
            <person name="Yazdan S."/>
            <person name="Boulund F."/>
            <person name="Johnning A."/>
            <person name="Engstrand L."/>
            <person name="Kristiansson E."/>
            <person name="Moore E."/>
        </authorList>
    </citation>
    <scope>NUCLEOTIDE SEQUENCE [LARGE SCALE GENOMIC DNA]</scope>
    <source>
        <strain evidence="4 5">CCUG 54913</strain>
    </source>
</reference>
<sequence length="107" mass="12369">MRRPRRSFSAEFKLEAVKLVTDKGYSISQACQELDVGETSFRRWLSQVKAEHQGYVLAGSKPISPDQQRIRELEDRIRVLEEDKLILKKATAILISLESKNTKQSRH</sequence>
<evidence type="ECO:0000313" key="5">
    <source>
        <dbReference type="Proteomes" id="UP000189800"/>
    </source>
</evidence>
<dbReference type="Proteomes" id="UP000189800">
    <property type="component" value="Unassembled WGS sequence"/>
</dbReference>
<dbReference type="AlphaFoldDB" id="A0A1T0CNC0"/>
<proteinExistence type="inferred from homology"/>
<dbReference type="PANTHER" id="PTHR33215">
    <property type="entry name" value="PROTEIN DISTAL ANTENNA"/>
    <property type="match status" value="1"/>
</dbReference>
<dbReference type="InterPro" id="IPR051839">
    <property type="entry name" value="RD_transcriptional_regulator"/>
</dbReference>
<evidence type="ECO:0000256" key="1">
    <source>
        <dbReference type="ARBA" id="ARBA00009964"/>
    </source>
</evidence>
<dbReference type="GO" id="GO:0004803">
    <property type="term" value="F:transposase activity"/>
    <property type="evidence" value="ECO:0007669"/>
    <property type="project" value="InterPro"/>
</dbReference>
<dbReference type="PANTHER" id="PTHR33215:SF12">
    <property type="entry name" value="TRANSPOSASE INSN FOR INSERTION SEQUENCE ELEMENT IS911A-RELATED"/>
    <property type="match status" value="1"/>
</dbReference>
<dbReference type="InterPro" id="IPR009057">
    <property type="entry name" value="Homeodomain-like_sf"/>
</dbReference>
<dbReference type="STRING" id="470453.B0680_05905"/>
<dbReference type="EMBL" id="MUYU01000014">
    <property type="protein sequence ID" value="OOS23842.1"/>
    <property type="molecule type" value="Genomic_DNA"/>
</dbReference>
<evidence type="ECO:0000313" key="4">
    <source>
        <dbReference type="EMBL" id="OOS23842.1"/>
    </source>
</evidence>
<name>A0A1T0CNC0_9GAMM</name>
<dbReference type="InterPro" id="IPR002514">
    <property type="entry name" value="Transposase_8"/>
</dbReference>
<dbReference type="PROSITE" id="PS50960">
    <property type="entry name" value="HTH_PSQ"/>
    <property type="match status" value="1"/>
</dbReference>
<dbReference type="SUPFAM" id="SSF46689">
    <property type="entry name" value="Homeodomain-like"/>
    <property type="match status" value="1"/>
</dbReference>
<dbReference type="GO" id="GO:0006313">
    <property type="term" value="P:DNA transposition"/>
    <property type="evidence" value="ECO:0007669"/>
    <property type="project" value="InterPro"/>
</dbReference>
<dbReference type="OrthoDB" id="9803878at2"/>
<evidence type="ECO:0000256" key="2">
    <source>
        <dbReference type="SAM" id="Coils"/>
    </source>
</evidence>
<keyword evidence="5" id="KW-1185">Reference proteome</keyword>
<gene>
    <name evidence="4" type="ORF">B0680_05905</name>
</gene>
<dbReference type="GO" id="GO:0003677">
    <property type="term" value="F:DNA binding"/>
    <property type="evidence" value="ECO:0007669"/>
    <property type="project" value="InterPro"/>
</dbReference>
<keyword evidence="2" id="KW-0175">Coiled coil</keyword>
<dbReference type="Gene3D" id="1.10.10.60">
    <property type="entry name" value="Homeodomain-like"/>
    <property type="match status" value="1"/>
</dbReference>
<comment type="similarity">
    <text evidence="1">Belongs to the transposase 8 family.</text>
</comment>
<organism evidence="4 5">
    <name type="scientific">Moraxella pluranimalium</name>
    <dbReference type="NCBI Taxonomy" id="470453"/>
    <lineage>
        <taxon>Bacteria</taxon>
        <taxon>Pseudomonadati</taxon>
        <taxon>Pseudomonadota</taxon>
        <taxon>Gammaproteobacteria</taxon>
        <taxon>Moraxellales</taxon>
        <taxon>Moraxellaceae</taxon>
        <taxon>Moraxella</taxon>
    </lineage>
</organism>
<evidence type="ECO:0000259" key="3">
    <source>
        <dbReference type="PROSITE" id="PS50960"/>
    </source>
</evidence>
<dbReference type="Pfam" id="PF01527">
    <property type="entry name" value="HTH_Tnp_1"/>
    <property type="match status" value="1"/>
</dbReference>
<protein>
    <recommendedName>
        <fullName evidence="3">HTH psq-type domain-containing protein</fullName>
    </recommendedName>
</protein>
<accession>A0A1T0CNC0</accession>
<feature type="domain" description="HTH psq-type" evidence="3">
    <location>
        <begin position="1"/>
        <end position="51"/>
    </location>
</feature>
<dbReference type="RefSeq" id="WP_078254176.1">
    <property type="nucleotide sequence ID" value="NZ_MUYU01000014.1"/>
</dbReference>